<dbReference type="PANTHER" id="PTHR45743:SF2">
    <property type="entry name" value="POTASSIUM CHANNEL AKT1"/>
    <property type="match status" value="1"/>
</dbReference>
<dbReference type="GO" id="GO:0034702">
    <property type="term" value="C:monoatomic ion channel complex"/>
    <property type="evidence" value="ECO:0007669"/>
    <property type="project" value="UniProtKB-KW"/>
</dbReference>
<evidence type="ECO:0000256" key="5">
    <source>
        <dbReference type="ARBA" id="ARBA00023303"/>
    </source>
</evidence>
<accession>A0AAD5JAT7</accession>
<keyword evidence="1" id="KW-0633">Potassium transport</keyword>
<name>A0AAD5JAT7_ACENE</name>
<proteinExistence type="predicted"/>
<dbReference type="EMBL" id="JAJSOW010000004">
    <property type="protein sequence ID" value="KAI9191560.1"/>
    <property type="molecule type" value="Genomic_DNA"/>
</dbReference>
<dbReference type="Proteomes" id="UP001064489">
    <property type="component" value="Chromosome 6"/>
</dbReference>
<dbReference type="InterPro" id="IPR021789">
    <property type="entry name" value="KHA_dom"/>
</dbReference>
<dbReference type="GO" id="GO:0005249">
    <property type="term" value="F:voltage-gated potassium channel activity"/>
    <property type="evidence" value="ECO:0007669"/>
    <property type="project" value="InterPro"/>
</dbReference>
<dbReference type="InterPro" id="IPR045319">
    <property type="entry name" value="KAT/AKT"/>
</dbReference>
<evidence type="ECO:0000259" key="6">
    <source>
        <dbReference type="PROSITE" id="PS51490"/>
    </source>
</evidence>
<evidence type="ECO:0000256" key="4">
    <source>
        <dbReference type="ARBA" id="ARBA00022958"/>
    </source>
</evidence>
<reference evidence="7" key="2">
    <citation type="submission" date="2023-02" db="EMBL/GenBank/DDBJ databases">
        <authorList>
            <person name="Swenson N.G."/>
            <person name="Wegrzyn J.L."/>
            <person name="Mcevoy S.L."/>
        </authorList>
    </citation>
    <scope>NUCLEOTIDE SEQUENCE</scope>
    <source>
        <strain evidence="7">91603</strain>
        <tissue evidence="7">Leaf</tissue>
    </source>
</reference>
<dbReference type="Pfam" id="PF11834">
    <property type="entry name" value="KHA"/>
    <property type="match status" value="1"/>
</dbReference>
<keyword evidence="3" id="KW-0406">Ion transport</keyword>
<evidence type="ECO:0000313" key="8">
    <source>
        <dbReference type="Proteomes" id="UP001064489"/>
    </source>
</evidence>
<evidence type="ECO:0000256" key="1">
    <source>
        <dbReference type="ARBA" id="ARBA00022538"/>
    </source>
</evidence>
<keyword evidence="3" id="KW-0813">Transport</keyword>
<sequence>MTIRDFFLAAEKEPTAPAGRSVGIPTMSSYSARVTISCPEKGEVAKKLVLLPKSIQELLNVGAQKFEFCPTKILTKEGAEIDDIELIRDGDHLILVSDAASENLRTQMAAVQTQNIIDSTSNRHHGGS</sequence>
<dbReference type="AlphaFoldDB" id="A0AAD5JAT7"/>
<evidence type="ECO:0000256" key="3">
    <source>
        <dbReference type="ARBA" id="ARBA00022882"/>
    </source>
</evidence>
<evidence type="ECO:0000256" key="2">
    <source>
        <dbReference type="ARBA" id="ARBA00022826"/>
    </source>
</evidence>
<evidence type="ECO:0000313" key="7">
    <source>
        <dbReference type="EMBL" id="KAI9191560.1"/>
    </source>
</evidence>
<comment type="caution">
    <text evidence="7">The sequence shown here is derived from an EMBL/GenBank/DDBJ whole genome shotgun (WGS) entry which is preliminary data.</text>
</comment>
<keyword evidence="4" id="KW-0630">Potassium</keyword>
<keyword evidence="5" id="KW-0407">Ion channel</keyword>
<protein>
    <recommendedName>
        <fullName evidence="6">KHA domain-containing protein</fullName>
    </recommendedName>
</protein>
<dbReference type="PROSITE" id="PS51490">
    <property type="entry name" value="KHA"/>
    <property type="match status" value="1"/>
</dbReference>
<organism evidence="7 8">
    <name type="scientific">Acer negundo</name>
    <name type="common">Box elder</name>
    <dbReference type="NCBI Taxonomy" id="4023"/>
    <lineage>
        <taxon>Eukaryota</taxon>
        <taxon>Viridiplantae</taxon>
        <taxon>Streptophyta</taxon>
        <taxon>Embryophyta</taxon>
        <taxon>Tracheophyta</taxon>
        <taxon>Spermatophyta</taxon>
        <taxon>Magnoliopsida</taxon>
        <taxon>eudicotyledons</taxon>
        <taxon>Gunneridae</taxon>
        <taxon>Pentapetalae</taxon>
        <taxon>rosids</taxon>
        <taxon>malvids</taxon>
        <taxon>Sapindales</taxon>
        <taxon>Sapindaceae</taxon>
        <taxon>Hippocastanoideae</taxon>
        <taxon>Acereae</taxon>
        <taxon>Acer</taxon>
    </lineage>
</organism>
<keyword evidence="2" id="KW-0631">Potassium channel</keyword>
<feature type="domain" description="KHA" evidence="6">
    <location>
        <begin position="33"/>
        <end position="113"/>
    </location>
</feature>
<keyword evidence="8" id="KW-1185">Reference proteome</keyword>
<gene>
    <name evidence="7" type="ORF">LWI28_009980</name>
</gene>
<keyword evidence="3" id="KW-0851">Voltage-gated channel</keyword>
<reference evidence="7" key="1">
    <citation type="journal article" date="2022" name="Plant J.">
        <title>Strategies of tolerance reflected in two North American maple genomes.</title>
        <authorList>
            <person name="McEvoy S.L."/>
            <person name="Sezen U.U."/>
            <person name="Trouern-Trend A."/>
            <person name="McMahon S.M."/>
            <person name="Schaberg P.G."/>
            <person name="Yang J."/>
            <person name="Wegrzyn J.L."/>
            <person name="Swenson N.G."/>
        </authorList>
    </citation>
    <scope>NUCLEOTIDE SEQUENCE</scope>
    <source>
        <strain evidence="7">91603</strain>
    </source>
</reference>
<dbReference type="PANTHER" id="PTHR45743">
    <property type="entry name" value="POTASSIUM CHANNEL AKT1"/>
    <property type="match status" value="1"/>
</dbReference>